<evidence type="ECO:0000313" key="2">
    <source>
        <dbReference type="Proteomes" id="UP000887458"/>
    </source>
</evidence>
<name>A0ABQ8JR65_DERPT</name>
<protein>
    <submittedName>
        <fullName evidence="1">Uncharacterized protein</fullName>
    </submittedName>
</protein>
<gene>
    <name evidence="1" type="ORF">DERP_011829</name>
</gene>
<evidence type="ECO:0000313" key="1">
    <source>
        <dbReference type="EMBL" id="KAH9425101.1"/>
    </source>
</evidence>
<accession>A0ABQ8JR65</accession>
<proteinExistence type="predicted"/>
<organism evidence="1 2">
    <name type="scientific">Dermatophagoides pteronyssinus</name>
    <name type="common">European house dust mite</name>
    <dbReference type="NCBI Taxonomy" id="6956"/>
    <lineage>
        <taxon>Eukaryota</taxon>
        <taxon>Metazoa</taxon>
        <taxon>Ecdysozoa</taxon>
        <taxon>Arthropoda</taxon>
        <taxon>Chelicerata</taxon>
        <taxon>Arachnida</taxon>
        <taxon>Acari</taxon>
        <taxon>Acariformes</taxon>
        <taxon>Sarcoptiformes</taxon>
        <taxon>Astigmata</taxon>
        <taxon>Psoroptidia</taxon>
        <taxon>Analgoidea</taxon>
        <taxon>Pyroglyphidae</taxon>
        <taxon>Dermatophagoidinae</taxon>
        <taxon>Dermatophagoides</taxon>
    </lineage>
</organism>
<comment type="caution">
    <text evidence="1">The sequence shown here is derived from an EMBL/GenBank/DDBJ whole genome shotgun (WGS) entry which is preliminary data.</text>
</comment>
<dbReference type="Proteomes" id="UP000887458">
    <property type="component" value="Unassembled WGS sequence"/>
</dbReference>
<reference evidence="1 2" key="2">
    <citation type="journal article" date="2022" name="Mol. Biol. Evol.">
        <title>Comparative Genomics Reveals Insights into the Divergent Evolution of Astigmatic Mites and Household Pest Adaptations.</title>
        <authorList>
            <person name="Xiong Q."/>
            <person name="Wan A.T."/>
            <person name="Liu X."/>
            <person name="Fung C.S."/>
            <person name="Xiao X."/>
            <person name="Malainual N."/>
            <person name="Hou J."/>
            <person name="Wang L."/>
            <person name="Wang M."/>
            <person name="Yang K.Y."/>
            <person name="Cui Y."/>
            <person name="Leung E.L."/>
            <person name="Nong W."/>
            <person name="Shin S.K."/>
            <person name="Au S.W."/>
            <person name="Jeong K.Y."/>
            <person name="Chew F.T."/>
            <person name="Hui J.H."/>
            <person name="Leung T.F."/>
            <person name="Tungtrongchitr A."/>
            <person name="Zhong N."/>
            <person name="Liu Z."/>
            <person name="Tsui S.K."/>
        </authorList>
    </citation>
    <scope>NUCLEOTIDE SEQUENCE [LARGE SCALE GENOMIC DNA]</scope>
    <source>
        <strain evidence="1">Derp</strain>
    </source>
</reference>
<keyword evidence="2" id="KW-1185">Reference proteome</keyword>
<dbReference type="EMBL" id="NJHN03000023">
    <property type="protein sequence ID" value="KAH9425101.1"/>
    <property type="molecule type" value="Genomic_DNA"/>
</dbReference>
<sequence length="15" mass="1826">MIFQYISDQIAKLKK</sequence>
<reference evidence="1 2" key="1">
    <citation type="journal article" date="2018" name="J. Allergy Clin. Immunol.">
        <title>High-quality assembly of Dermatophagoides pteronyssinus genome and transcriptome reveals a wide range of novel allergens.</title>
        <authorList>
            <person name="Liu X.Y."/>
            <person name="Yang K.Y."/>
            <person name="Wang M.Q."/>
            <person name="Kwok J.S."/>
            <person name="Zeng X."/>
            <person name="Yang Z."/>
            <person name="Xiao X.J."/>
            <person name="Lau C.P."/>
            <person name="Li Y."/>
            <person name="Huang Z.M."/>
            <person name="Ba J.G."/>
            <person name="Yim A.K."/>
            <person name="Ouyang C.Y."/>
            <person name="Ngai S.M."/>
            <person name="Chan T.F."/>
            <person name="Leung E.L."/>
            <person name="Liu L."/>
            <person name="Liu Z.G."/>
            <person name="Tsui S.K."/>
        </authorList>
    </citation>
    <scope>NUCLEOTIDE SEQUENCE [LARGE SCALE GENOMIC DNA]</scope>
    <source>
        <strain evidence="1">Derp</strain>
    </source>
</reference>